<organism evidence="1 2">
    <name type="scientific">Manihot esculenta</name>
    <name type="common">Cassava</name>
    <name type="synonym">Jatropha manihot</name>
    <dbReference type="NCBI Taxonomy" id="3983"/>
    <lineage>
        <taxon>Eukaryota</taxon>
        <taxon>Viridiplantae</taxon>
        <taxon>Streptophyta</taxon>
        <taxon>Embryophyta</taxon>
        <taxon>Tracheophyta</taxon>
        <taxon>Spermatophyta</taxon>
        <taxon>Magnoliopsida</taxon>
        <taxon>eudicotyledons</taxon>
        <taxon>Gunneridae</taxon>
        <taxon>Pentapetalae</taxon>
        <taxon>rosids</taxon>
        <taxon>fabids</taxon>
        <taxon>Malpighiales</taxon>
        <taxon>Euphorbiaceae</taxon>
        <taxon>Crotonoideae</taxon>
        <taxon>Manihoteae</taxon>
        <taxon>Manihot</taxon>
    </lineage>
</organism>
<sequence length="59" mass="6658">MEKNETVRFFHCCKRVDRVFVDHQLLAWNVNVNEIGQYHTLGDSVAATANIHTTGLGNS</sequence>
<evidence type="ECO:0000313" key="2">
    <source>
        <dbReference type="Proteomes" id="UP000091857"/>
    </source>
</evidence>
<name>A0ACB7H9F7_MANES</name>
<dbReference type="EMBL" id="CM004395">
    <property type="protein sequence ID" value="KAG8647531.1"/>
    <property type="molecule type" value="Genomic_DNA"/>
</dbReference>
<proteinExistence type="predicted"/>
<comment type="caution">
    <text evidence="1">The sequence shown here is derived from an EMBL/GenBank/DDBJ whole genome shotgun (WGS) entry which is preliminary data.</text>
</comment>
<reference evidence="2" key="1">
    <citation type="journal article" date="2016" name="Nat. Biotechnol.">
        <title>Sequencing wild and cultivated cassava and related species reveals extensive interspecific hybridization and genetic diversity.</title>
        <authorList>
            <person name="Bredeson J.V."/>
            <person name="Lyons J.B."/>
            <person name="Prochnik S.E."/>
            <person name="Wu G.A."/>
            <person name="Ha C.M."/>
            <person name="Edsinger-Gonzales E."/>
            <person name="Grimwood J."/>
            <person name="Schmutz J."/>
            <person name="Rabbi I.Y."/>
            <person name="Egesi C."/>
            <person name="Nauluvula P."/>
            <person name="Lebot V."/>
            <person name="Ndunguru J."/>
            <person name="Mkamilo G."/>
            <person name="Bart R.S."/>
            <person name="Setter T.L."/>
            <person name="Gleadow R.M."/>
            <person name="Kulakow P."/>
            <person name="Ferguson M.E."/>
            <person name="Rounsley S."/>
            <person name="Rokhsar D.S."/>
        </authorList>
    </citation>
    <scope>NUCLEOTIDE SEQUENCE [LARGE SCALE GENOMIC DNA]</scope>
    <source>
        <strain evidence="2">cv. AM560-2</strain>
    </source>
</reference>
<evidence type="ECO:0000313" key="1">
    <source>
        <dbReference type="EMBL" id="KAG8647531.1"/>
    </source>
</evidence>
<gene>
    <name evidence="1" type="ORF">MANES_09G077815v8</name>
</gene>
<keyword evidence="2" id="KW-1185">Reference proteome</keyword>
<protein>
    <submittedName>
        <fullName evidence="1">Uncharacterized protein</fullName>
    </submittedName>
</protein>
<accession>A0ACB7H9F7</accession>
<dbReference type="Proteomes" id="UP000091857">
    <property type="component" value="Chromosome 9"/>
</dbReference>